<evidence type="ECO:0000256" key="2">
    <source>
        <dbReference type="SAM" id="MobiDB-lite"/>
    </source>
</evidence>
<evidence type="ECO:0000259" key="3">
    <source>
        <dbReference type="Pfam" id="PF02018"/>
    </source>
</evidence>
<feature type="compositionally biased region" description="Polar residues" evidence="2">
    <location>
        <begin position="482"/>
        <end position="512"/>
    </location>
</feature>
<reference evidence="4 5" key="1">
    <citation type="journal article" date="2018" name="IMA Fungus">
        <title>IMA Genome-F 9: Draft genome sequence of Annulohypoxylon stygium, Aspergillus mulundensis, Berkeleyomyces basicola (syn. Thielaviopsis basicola), Ceratocystis smalleyi, two Cercospora beticola strains, Coleophoma cylindrospora, Fusarium fracticaudum, Phialophora cf. hyalina, and Morchella septimelata.</title>
        <authorList>
            <person name="Wingfield B.D."/>
            <person name="Bills G.F."/>
            <person name="Dong Y."/>
            <person name="Huang W."/>
            <person name="Nel W.J."/>
            <person name="Swalarsk-Parry B.S."/>
            <person name="Vaghefi N."/>
            <person name="Wilken P.M."/>
            <person name="An Z."/>
            <person name="de Beer Z.W."/>
            <person name="De Vos L."/>
            <person name="Chen L."/>
            <person name="Duong T.A."/>
            <person name="Gao Y."/>
            <person name="Hammerbacher A."/>
            <person name="Kikkert J.R."/>
            <person name="Li Y."/>
            <person name="Li H."/>
            <person name="Li K."/>
            <person name="Li Q."/>
            <person name="Liu X."/>
            <person name="Ma X."/>
            <person name="Naidoo K."/>
            <person name="Pethybridge S.J."/>
            <person name="Sun J."/>
            <person name="Steenkamp E.T."/>
            <person name="van der Nest M.A."/>
            <person name="van Wyk S."/>
            <person name="Wingfield M.J."/>
            <person name="Xiong C."/>
            <person name="Yue Q."/>
            <person name="Zhang X."/>
        </authorList>
    </citation>
    <scope>NUCLEOTIDE SEQUENCE [LARGE SCALE GENOMIC DNA]</scope>
    <source>
        <strain evidence="4 5">BP5796</strain>
    </source>
</reference>
<accession>A0A3D8RUV1</accession>
<dbReference type="InterPro" id="IPR003305">
    <property type="entry name" value="CenC_carb-bd"/>
</dbReference>
<dbReference type="EMBL" id="PDLN01000008">
    <property type="protein sequence ID" value="RDW77847.1"/>
    <property type="molecule type" value="Genomic_DNA"/>
</dbReference>
<evidence type="ECO:0000256" key="1">
    <source>
        <dbReference type="ARBA" id="ARBA00022801"/>
    </source>
</evidence>
<sequence>MPQSHFQGDNTFQVPLYLIDFPKLQRACICIYERRLGKRDALPRSPIQRRDKTTTTTQFRTTVTSSVTTKIITNFVTKSVTVFTTIVSTVPRATTTKLSTLSGSRTTIVSTITSTFVPNTKTVTASARIVTVTQSAIASTITVVSKTTASASTVTRVSTIPGAASTVTVVSRSTAPASTLTRVSTVSRVASTITVVSTAAASLTTVTRLSTLTGAASTITVVSTAFPHTSTVIRVSTMPGTASTVTVVSTASPPVITVTRLSTMPGTASTVTVVSTASSSVTTVTRLSTISGAGSTLTVLSTVSAINGVASTITVISTHSPPTSTVTSFSTIPGAASTVTVISTMSPPISTVTSISTIPGEASTVTLLSTETDSTVISGSISTIYVATTINTCASADASSTTTSEQPNTGTTAENLSTTISDSSTATTEDLSTATENLSTTTSESSTATTEDLSATITQDSSTTAENLSTTTTEDLSTATENPSTTTSDLSTATIEDLSATITQDSSTTAENLSTTTLDSSTTTTEDLSATITQDSSTIAENLNTTTLDSSTATTEDLSTTMTQDSTTTTSSPSCSATPPIQNSDFESGTINPWTVHLGGPARVDYYDDADHAPNAHSGSGYVEFTTDSDEPGVDFGIIQYGAVCPDTDYQVEIYIALSQFSTPGGDPTTTICRINVQIADTGYIFYPTGISGWQRLTATVTPHGPASPDTILRVFTSNNFPLCPYTLIRLDDISITPVNDLASMPTPSISSVPSTSATDPASATTSTSTDSPSITSSNSVAISTSCPTTRPNQIINGDFETGTLDPWDYNSAGYTLQITNQGAHSGTYAVYMQNPANAFNNYFRQGVTLDPPPTGSLVMTAWAQKHASSQCQFHFELYSSSGEVYGSDFPLSTTYQKYSTTYNLPGDNYRLTIAGVHCVAGMTIDDITFTVSPSGQCSTPADCSPSIDGDVLVNGGFECLGFEGLEPFTFTGSQSTTASVLGTYHSGSYGLRIWDWTDNPIVFDLSQTVSVVPSQTYQLTGWASSISASGQSPCTFQVIFDQAGISTNIALTTSGFTSFSVVYTGSPETFETIHIHGDSTCGSDLYLDDLSFVPLGTCSRFHGGQQMISPFEVKVVDIMLLQPEQKSSAIIISTFITKYQHPEFTPHRFSMTERQIPVDHPNHQRLLDSVQRFLAEVQNLIPGKDLERHLNEEYGPGNAYYDTFASIVRQGILNSEGWLANIEVDGPKYHRSKVSLPMPQTQYFSVTTVYMDSVDEYRGQYHQHPYGEINCVILIDPTAELMGMSGWQGAGWTSPGPGTHHYPQVRGGALVALFFLPAGRISYEATANTPQPISI</sequence>
<feature type="compositionally biased region" description="Polar residues" evidence="2">
    <location>
        <begin position="405"/>
        <end position="416"/>
    </location>
</feature>
<gene>
    <name evidence="4" type="ORF">BP5796_05699</name>
</gene>
<keyword evidence="5" id="KW-1185">Reference proteome</keyword>
<feature type="region of interest" description="Disordered" evidence="2">
    <location>
        <begin position="745"/>
        <end position="788"/>
    </location>
</feature>
<organism evidence="4 5">
    <name type="scientific">Coleophoma crateriformis</name>
    <dbReference type="NCBI Taxonomy" id="565419"/>
    <lineage>
        <taxon>Eukaryota</taxon>
        <taxon>Fungi</taxon>
        <taxon>Dikarya</taxon>
        <taxon>Ascomycota</taxon>
        <taxon>Pezizomycotina</taxon>
        <taxon>Leotiomycetes</taxon>
        <taxon>Helotiales</taxon>
        <taxon>Dermateaceae</taxon>
        <taxon>Coleophoma</taxon>
    </lineage>
</organism>
<dbReference type="Proteomes" id="UP000256328">
    <property type="component" value="Unassembled WGS sequence"/>
</dbReference>
<dbReference type="SUPFAM" id="SSF49785">
    <property type="entry name" value="Galactose-binding domain-like"/>
    <property type="match status" value="2"/>
</dbReference>
<feature type="domain" description="CBM-cenC" evidence="3">
    <location>
        <begin position="793"/>
        <end position="912"/>
    </location>
</feature>
<evidence type="ECO:0000313" key="5">
    <source>
        <dbReference type="Proteomes" id="UP000256328"/>
    </source>
</evidence>
<dbReference type="GO" id="GO:0016798">
    <property type="term" value="F:hydrolase activity, acting on glycosyl bonds"/>
    <property type="evidence" value="ECO:0007669"/>
    <property type="project" value="InterPro"/>
</dbReference>
<name>A0A3D8RUV1_9HELO</name>
<feature type="compositionally biased region" description="Low complexity" evidence="2">
    <location>
        <begin position="541"/>
        <end position="578"/>
    </location>
</feature>
<evidence type="ECO:0000313" key="4">
    <source>
        <dbReference type="EMBL" id="RDW77847.1"/>
    </source>
</evidence>
<dbReference type="OrthoDB" id="2845956at2759"/>
<feature type="compositionally biased region" description="Polar residues" evidence="2">
    <location>
        <begin position="579"/>
        <end position="589"/>
    </location>
</feature>
<feature type="compositionally biased region" description="Low complexity" evidence="2">
    <location>
        <begin position="417"/>
        <end position="481"/>
    </location>
</feature>
<comment type="caution">
    <text evidence="4">The sequence shown here is derived from an EMBL/GenBank/DDBJ whole genome shotgun (WGS) entry which is preliminary data.</text>
</comment>
<protein>
    <recommendedName>
        <fullName evidence="3">CBM-cenC domain-containing protein</fullName>
    </recommendedName>
</protein>
<dbReference type="Gene3D" id="2.60.120.260">
    <property type="entry name" value="Galactose-binding domain-like"/>
    <property type="match status" value="3"/>
</dbReference>
<keyword evidence="1" id="KW-0378">Hydrolase</keyword>
<proteinExistence type="predicted"/>
<dbReference type="Pfam" id="PF16155">
    <property type="entry name" value="PnbB"/>
    <property type="match status" value="1"/>
</dbReference>
<dbReference type="InterPro" id="IPR008979">
    <property type="entry name" value="Galactose-bd-like_sf"/>
</dbReference>
<feature type="compositionally biased region" description="Low complexity" evidence="2">
    <location>
        <begin position="745"/>
        <end position="780"/>
    </location>
</feature>
<feature type="compositionally biased region" description="Low complexity" evidence="2">
    <location>
        <begin position="513"/>
        <end position="533"/>
    </location>
</feature>
<feature type="region of interest" description="Disordered" evidence="2">
    <location>
        <begin position="398"/>
        <end position="589"/>
    </location>
</feature>
<dbReference type="InterPro" id="IPR032345">
    <property type="entry name" value="PnbB"/>
</dbReference>
<dbReference type="Pfam" id="PF02018">
    <property type="entry name" value="CBM_4_9"/>
    <property type="match status" value="1"/>
</dbReference>